<comment type="caution">
    <text evidence="1">The sequence shown here is derived from an EMBL/GenBank/DDBJ whole genome shotgun (WGS) entry which is preliminary data.</text>
</comment>
<keyword evidence="2" id="KW-1185">Reference proteome</keyword>
<dbReference type="Proteomes" id="UP000095059">
    <property type="component" value="Unassembled WGS sequence"/>
</dbReference>
<evidence type="ECO:0000313" key="1">
    <source>
        <dbReference type="EMBL" id="OEF19708.1"/>
    </source>
</evidence>
<organism evidence="1 2">
    <name type="scientific">Aliivibrio logei 5S-186</name>
    <dbReference type="NCBI Taxonomy" id="626086"/>
    <lineage>
        <taxon>Bacteria</taxon>
        <taxon>Pseudomonadati</taxon>
        <taxon>Pseudomonadota</taxon>
        <taxon>Gammaproteobacteria</taxon>
        <taxon>Vibrionales</taxon>
        <taxon>Vibrionaceae</taxon>
        <taxon>Aliivibrio</taxon>
    </lineage>
</organism>
<accession>A0ABX3B039</accession>
<reference evidence="1 2" key="1">
    <citation type="journal article" date="2012" name="Science">
        <title>Ecological populations of bacteria act as socially cohesive units of antibiotic production and resistance.</title>
        <authorList>
            <person name="Cordero O.X."/>
            <person name="Wildschutte H."/>
            <person name="Kirkup B."/>
            <person name="Proehl S."/>
            <person name="Ngo L."/>
            <person name="Hussain F."/>
            <person name="Le Roux F."/>
            <person name="Mincer T."/>
            <person name="Polz M.F."/>
        </authorList>
    </citation>
    <scope>NUCLEOTIDE SEQUENCE [LARGE SCALE GENOMIC DNA]</scope>
    <source>
        <strain evidence="1 2">5S-186</strain>
    </source>
</reference>
<dbReference type="EMBL" id="AJYJ02000043">
    <property type="protein sequence ID" value="OEF19708.1"/>
    <property type="molecule type" value="Genomic_DNA"/>
</dbReference>
<evidence type="ECO:0000313" key="2">
    <source>
        <dbReference type="Proteomes" id="UP000095059"/>
    </source>
</evidence>
<protein>
    <submittedName>
        <fullName evidence="1">Uncharacterized protein</fullName>
    </submittedName>
</protein>
<sequence>MFFSQINGIFVNQDQLFKYRVKKKDGIVCLIRETAKTQTISKAKCAKVEEKRGVLCYELRSLFYCLH</sequence>
<proteinExistence type="predicted"/>
<name>A0ABX3B039_ALILO</name>
<gene>
    <name evidence="1" type="ORF">A1Q5_04570</name>
</gene>